<dbReference type="InterPro" id="IPR020751">
    <property type="entry name" value="aa-tRNA-synth_I_codon-bd_sub2"/>
</dbReference>
<dbReference type="GO" id="GO:0000049">
    <property type="term" value="F:tRNA binding"/>
    <property type="evidence" value="ECO:0007669"/>
    <property type="project" value="InterPro"/>
</dbReference>
<evidence type="ECO:0000256" key="1">
    <source>
        <dbReference type="ARBA" id="ARBA00004173"/>
    </source>
</evidence>
<keyword evidence="4 11" id="KW-0436">Ligase</keyword>
<keyword evidence="7 11" id="KW-0648">Protein biosynthesis</keyword>
<comment type="subcellular location">
    <subcellularLocation>
        <location evidence="1">Mitochondrion</location>
    </subcellularLocation>
</comment>
<evidence type="ECO:0000256" key="6">
    <source>
        <dbReference type="ARBA" id="ARBA00022840"/>
    </source>
</evidence>
<dbReference type="HAMAP" id="MF_00022">
    <property type="entry name" value="Glu_tRNA_synth_type1"/>
    <property type="match status" value="1"/>
</dbReference>
<dbReference type="Gene3D" id="3.40.50.620">
    <property type="entry name" value="HUPs"/>
    <property type="match status" value="1"/>
</dbReference>
<name>A0AAD5YBD7_9FUNG</name>
<dbReference type="PANTHER" id="PTHR43311">
    <property type="entry name" value="GLUTAMATE--TRNA LIGASE"/>
    <property type="match status" value="1"/>
</dbReference>
<organism evidence="15 16">
    <name type="scientific">Boothiomyces macroporosus</name>
    <dbReference type="NCBI Taxonomy" id="261099"/>
    <lineage>
        <taxon>Eukaryota</taxon>
        <taxon>Fungi</taxon>
        <taxon>Fungi incertae sedis</taxon>
        <taxon>Chytridiomycota</taxon>
        <taxon>Chytridiomycota incertae sedis</taxon>
        <taxon>Chytridiomycetes</taxon>
        <taxon>Rhizophydiales</taxon>
        <taxon>Terramycetaceae</taxon>
        <taxon>Boothiomyces</taxon>
    </lineage>
</organism>
<evidence type="ECO:0000256" key="2">
    <source>
        <dbReference type="ARBA" id="ARBA00007894"/>
    </source>
</evidence>
<dbReference type="GO" id="GO:0005739">
    <property type="term" value="C:mitochondrion"/>
    <property type="evidence" value="ECO:0007669"/>
    <property type="project" value="UniProtKB-SubCell"/>
</dbReference>
<dbReference type="Proteomes" id="UP001210925">
    <property type="component" value="Unassembled WGS sequence"/>
</dbReference>
<dbReference type="GO" id="GO:0008270">
    <property type="term" value="F:zinc ion binding"/>
    <property type="evidence" value="ECO:0007669"/>
    <property type="project" value="InterPro"/>
</dbReference>
<dbReference type="GO" id="GO:0006424">
    <property type="term" value="P:glutamyl-tRNA aminoacylation"/>
    <property type="evidence" value="ECO:0007669"/>
    <property type="project" value="InterPro"/>
</dbReference>
<dbReference type="SUPFAM" id="SSF48163">
    <property type="entry name" value="An anticodon-binding domain of class I aminoacyl-tRNA synthetases"/>
    <property type="match status" value="1"/>
</dbReference>
<dbReference type="InterPro" id="IPR049940">
    <property type="entry name" value="GluQ/Sye"/>
</dbReference>
<dbReference type="InterPro" id="IPR020058">
    <property type="entry name" value="Glu/Gln-tRNA-synth_Ib_cat-dom"/>
</dbReference>
<dbReference type="AlphaFoldDB" id="A0AAD5YBD7"/>
<reference evidence="15" key="1">
    <citation type="submission" date="2020-05" db="EMBL/GenBank/DDBJ databases">
        <title>Phylogenomic resolution of chytrid fungi.</title>
        <authorList>
            <person name="Stajich J.E."/>
            <person name="Amses K."/>
            <person name="Simmons R."/>
            <person name="Seto K."/>
            <person name="Myers J."/>
            <person name="Bonds A."/>
            <person name="Quandt C.A."/>
            <person name="Barry K."/>
            <person name="Liu P."/>
            <person name="Grigoriev I."/>
            <person name="Longcore J.E."/>
            <person name="James T.Y."/>
        </authorList>
    </citation>
    <scope>NUCLEOTIDE SEQUENCE</scope>
    <source>
        <strain evidence="15">PLAUS21</strain>
    </source>
</reference>
<keyword evidence="6 11" id="KW-0067">ATP-binding</keyword>
<evidence type="ECO:0000256" key="8">
    <source>
        <dbReference type="ARBA" id="ARBA00023146"/>
    </source>
</evidence>
<evidence type="ECO:0000256" key="5">
    <source>
        <dbReference type="ARBA" id="ARBA00022741"/>
    </source>
</evidence>
<evidence type="ECO:0000256" key="7">
    <source>
        <dbReference type="ARBA" id="ARBA00022917"/>
    </source>
</evidence>
<dbReference type="PRINTS" id="PR00987">
    <property type="entry name" value="TRNASYNTHGLU"/>
</dbReference>
<accession>A0AAD5YBD7</accession>
<evidence type="ECO:0000256" key="10">
    <source>
        <dbReference type="ARBA" id="ARBA00072917"/>
    </source>
</evidence>
<dbReference type="GO" id="GO:0005524">
    <property type="term" value="F:ATP binding"/>
    <property type="evidence" value="ECO:0007669"/>
    <property type="project" value="UniProtKB-KW"/>
</dbReference>
<evidence type="ECO:0000256" key="11">
    <source>
        <dbReference type="RuleBase" id="RU363037"/>
    </source>
</evidence>
<dbReference type="EMBL" id="JADGKB010000001">
    <property type="protein sequence ID" value="KAJ3262524.1"/>
    <property type="molecule type" value="Genomic_DNA"/>
</dbReference>
<dbReference type="SUPFAM" id="SSF52374">
    <property type="entry name" value="Nucleotidylyl transferase"/>
    <property type="match status" value="1"/>
</dbReference>
<feature type="domain" description="Glutamyl/glutaminyl-tRNA synthetase class Ib catalytic" evidence="13">
    <location>
        <begin position="15"/>
        <end position="319"/>
    </location>
</feature>
<dbReference type="CDD" id="cd00808">
    <property type="entry name" value="GluRS_core"/>
    <property type="match status" value="1"/>
</dbReference>
<evidence type="ECO:0000259" key="14">
    <source>
        <dbReference type="Pfam" id="PF19269"/>
    </source>
</evidence>
<gene>
    <name evidence="15" type="primary">EARS2</name>
    <name evidence="15" type="ORF">HK103_000053</name>
</gene>
<comment type="caution">
    <text evidence="15">The sequence shown here is derived from an EMBL/GenBank/DDBJ whole genome shotgun (WGS) entry which is preliminary data.</text>
</comment>
<dbReference type="InterPro" id="IPR001412">
    <property type="entry name" value="aa-tRNA-synth_I_CS"/>
</dbReference>
<dbReference type="InterPro" id="IPR014729">
    <property type="entry name" value="Rossmann-like_a/b/a_fold"/>
</dbReference>
<keyword evidence="8 11" id="KW-0030">Aminoacyl-tRNA synthetase</keyword>
<sequence length="486" mass="55835">MRLKKIFGIQFRTAVTRFAPSPTGALHLGGLRTALFNYLLAHKTGGKFHLRIEDTDATRTVPGSKEQIKELLEWCMLNYEPTVLIQSERKEIYQKYANILIDKGAAYKCYCTPERLEHVRAIQKKAKGSGYDRRCLNLTEEEKLNMERQPFTVRFKVPLERKFTIVDDLVHGKVQVATKTLDDMILLKSDGLPTYHLANVVDDHLMGITHVLRGDEWIPSTPKHICLYEAFGWTPPKFAHLPLLMRKDGSKLSKRQNDVHVSYFRENGYLPEALLNFVALLGWSPGTTKEFFSLPELVENFDISNVNKANCIVSYDKLDYLNKLHIGNKIDHNVDFVESIRKEFMLQHNTKIYDQDKLEIDTFKDILKAIKNRANNVQQIHSLIYPLLCSPDYSTNHAKKAIEKLDGQKLTDLAKALSSELDIEWSKENIQAALNSYAANHSLTFMELMKYTRYLICGTSVGIDLITALLIIGKRQTRLRLLNYNK</sequence>
<dbReference type="EC" id="6.1.1.17" evidence="3"/>
<evidence type="ECO:0000256" key="3">
    <source>
        <dbReference type="ARBA" id="ARBA00012835"/>
    </source>
</evidence>
<evidence type="ECO:0000256" key="4">
    <source>
        <dbReference type="ARBA" id="ARBA00022598"/>
    </source>
</evidence>
<dbReference type="Pfam" id="PF00749">
    <property type="entry name" value="tRNA-synt_1c"/>
    <property type="match status" value="1"/>
</dbReference>
<feature type="domain" description="Aminoacyl-tRNA synthetase class I anticodon-binding" evidence="14">
    <location>
        <begin position="356"/>
        <end position="481"/>
    </location>
</feature>
<dbReference type="InterPro" id="IPR008925">
    <property type="entry name" value="aa_tRNA-synth_I_cd-bd_sf"/>
</dbReference>
<dbReference type="PANTHER" id="PTHR43311:SF2">
    <property type="entry name" value="GLUTAMATE--TRNA LIGASE, MITOCHONDRIAL-RELATED"/>
    <property type="match status" value="1"/>
</dbReference>
<dbReference type="GO" id="GO:0004818">
    <property type="term" value="F:glutamate-tRNA ligase activity"/>
    <property type="evidence" value="ECO:0007669"/>
    <property type="project" value="UniProtKB-EC"/>
</dbReference>
<dbReference type="NCBIfam" id="TIGR00464">
    <property type="entry name" value="gltX_bact"/>
    <property type="match status" value="1"/>
</dbReference>
<dbReference type="InterPro" id="IPR045462">
    <property type="entry name" value="aa-tRNA-synth_I_cd-bd"/>
</dbReference>
<keyword evidence="12" id="KW-0472">Membrane</keyword>
<feature type="transmembrane region" description="Helical" evidence="12">
    <location>
        <begin position="451"/>
        <end position="472"/>
    </location>
</feature>
<protein>
    <recommendedName>
        <fullName evidence="10">Glutamate--tRNA ligase, mitochondrial</fullName>
        <ecNumber evidence="3">6.1.1.17</ecNumber>
    </recommendedName>
    <alternativeName>
        <fullName evidence="9">Glutamyl-tRNA synthetase</fullName>
    </alternativeName>
</protein>
<dbReference type="PROSITE" id="PS00178">
    <property type="entry name" value="AA_TRNA_LIGASE_I"/>
    <property type="match status" value="1"/>
</dbReference>
<keyword evidence="5 11" id="KW-0547">Nucleotide-binding</keyword>
<evidence type="ECO:0000313" key="16">
    <source>
        <dbReference type="Proteomes" id="UP001210925"/>
    </source>
</evidence>
<dbReference type="FunFam" id="3.40.50.620:FF:000045">
    <property type="entry name" value="Glutamate--tRNA ligase, mitochondrial"/>
    <property type="match status" value="1"/>
</dbReference>
<dbReference type="InterPro" id="IPR033910">
    <property type="entry name" value="GluRS_core"/>
</dbReference>
<dbReference type="Pfam" id="PF19269">
    <property type="entry name" value="Anticodon_2"/>
    <property type="match status" value="1"/>
</dbReference>
<dbReference type="InterPro" id="IPR004527">
    <property type="entry name" value="Glu-tRNA-ligase_bac/mito"/>
</dbReference>
<evidence type="ECO:0000256" key="12">
    <source>
        <dbReference type="SAM" id="Phobius"/>
    </source>
</evidence>
<evidence type="ECO:0000313" key="15">
    <source>
        <dbReference type="EMBL" id="KAJ3262524.1"/>
    </source>
</evidence>
<dbReference type="Gene3D" id="1.10.10.350">
    <property type="match status" value="1"/>
</dbReference>
<keyword evidence="16" id="KW-1185">Reference proteome</keyword>
<keyword evidence="12" id="KW-1133">Transmembrane helix</keyword>
<dbReference type="InterPro" id="IPR000924">
    <property type="entry name" value="Glu/Gln-tRNA-synth"/>
</dbReference>
<evidence type="ECO:0000256" key="9">
    <source>
        <dbReference type="ARBA" id="ARBA00030865"/>
    </source>
</evidence>
<keyword evidence="12" id="KW-0812">Transmembrane</keyword>
<evidence type="ECO:0000259" key="13">
    <source>
        <dbReference type="Pfam" id="PF00749"/>
    </source>
</evidence>
<proteinExistence type="inferred from homology"/>
<comment type="similarity">
    <text evidence="2">Belongs to the class-I aminoacyl-tRNA synthetase family. Glutamate--tRNA ligase type 1 subfamily.</text>
</comment>